<dbReference type="PROSITE" id="PS51318">
    <property type="entry name" value="TAT"/>
    <property type="match status" value="1"/>
</dbReference>
<proteinExistence type="predicted"/>
<evidence type="ECO:0000256" key="4">
    <source>
        <dbReference type="SAM" id="SignalP"/>
    </source>
</evidence>
<evidence type="ECO:0000256" key="3">
    <source>
        <dbReference type="SAM" id="MobiDB-lite"/>
    </source>
</evidence>
<name>A0ABV6UG58_9ACTN</name>
<dbReference type="Pfam" id="PF13385">
    <property type="entry name" value="Laminin_G_3"/>
    <property type="match status" value="1"/>
</dbReference>
<dbReference type="Proteomes" id="UP001592528">
    <property type="component" value="Unassembled WGS sequence"/>
</dbReference>
<evidence type="ECO:0000256" key="1">
    <source>
        <dbReference type="ARBA" id="ARBA00022729"/>
    </source>
</evidence>
<organism evidence="6 7">
    <name type="scientific">Streptacidiphilus cavernicola</name>
    <dbReference type="NCBI Taxonomy" id="3342716"/>
    <lineage>
        <taxon>Bacteria</taxon>
        <taxon>Bacillati</taxon>
        <taxon>Actinomycetota</taxon>
        <taxon>Actinomycetes</taxon>
        <taxon>Kitasatosporales</taxon>
        <taxon>Streptomycetaceae</taxon>
        <taxon>Streptacidiphilus</taxon>
    </lineage>
</organism>
<feature type="region of interest" description="Disordered" evidence="3">
    <location>
        <begin position="245"/>
        <end position="288"/>
    </location>
</feature>
<dbReference type="SUPFAM" id="SSF49899">
    <property type="entry name" value="Concanavalin A-like lectins/glucanases"/>
    <property type="match status" value="1"/>
</dbReference>
<dbReference type="InterPro" id="IPR006558">
    <property type="entry name" value="LamG-like"/>
</dbReference>
<dbReference type="InterPro" id="IPR006311">
    <property type="entry name" value="TAT_signal"/>
</dbReference>
<dbReference type="RefSeq" id="WP_030251855.1">
    <property type="nucleotide sequence ID" value="NZ_JBHEZZ010000002.1"/>
</dbReference>
<sequence>MRPVPLRRAFAASLAAALSAASLTAAISPAHAATGAGAGTSSKVLVDETTASARAKASGTKVAVDAATTPTETETANPDGSFTLNQSAQPVRKYTGGAWKALDADLSRNSDGTLSPSLSTTNLSLSDGGNGPLAVMNDHGRSLALTLPSSIPSLPTPTVSGDTATYAAVLPGVDLQVTADDQGGFSEVLVVKSAVAAANPDLASLDFTAQSKGVALATDTAGNIAAKDSRGFTVFAAPAPRMWDSATSSAPTPAAGATVNDASPTSTPSASAPAGSSDGAPATSSAAAPGRAAHVAGIKARYQSGKIQLTPDASMLTGKSTVYPLYIDPSYTAGGGTLQAWTYVQSYYSGTSFWKNTDAAGLGVGYESWETPAHQTRTFAQLSVDGRLKGAQVLSSTFYATEIFSYSCTASPVELWQTGAISSATTWDHQPTWQSKLDSKTVAHGQSSSCPAASVGWNTTAAMQSAANQSTFQSQITLGLRAGDENDTNGWKRFDHSTMSMSTTFDHKPAVPTNLTTSPASTCTGGVKTLGHGDITLDAGVSDPDGGTLSATFNIFKTSGGANITTQTVSAPSGHNAVYTLTEANLDKWLGTTSTTGVSWQISSVTDGTYPVGPSKTCAFTYDPTSPGAPTVNDSSGKDCNDPTSPVTYQVGTPATFTVVANAKGSTPASYLYQLNAGAPLSTSGSITLTPTRGTNVLTVTSVSSGGNIGQTRTCYIYAAPLTTPAADGDLNGDGTADLTVVGGQANLPPGLWLANGRNSTQIATAATQIGPDGPGLNTAGTASDWNGTQAITGHFNTGNGFNDVVDYNPSTGYGFLLDGNGDGSAFTTPTSDNSSNLSNTPFSDAAGDKATSVANGGGLYNTLNGNPTTGYADLLLVLNGHLLDEASDPAAGAFAGPDNALDLGATNPAGTGDWTGWTLTTTQIGGLPALFARDASGSNDGLYYYSPGDLQQLAYGTAVTALKAASGDWSTAAAPVLQAADLNGDGTPDLRKVDSTGHVTAYLFNGTALTAQAAQTLSSATHNWSLADYDASKLTASDATTSTALALTGTAGVTANTGDLFDPDVALDASKSGYLHTTGKAVDLTQSFTVSVWAKPTSYSTSILSQDGAANSGFSLSAGASGWGFALNTGNGAAWSFDSIGGGTVQLGAWTHLTATYTKLSASAGVMNLYVDDIFVATGTHTAPSTGATGNFTLGSDLHNSTRGDFYDGQLADAQAWNGSALAPSQPYTPGSYHQAVTPTRILDTRTASGLTYAHGVTAGTSTVPGESTFPLQISGDTVAPSTREAPTKIPASVTAVAIDVTAVNETDSGFVTAYADGTQRPITSSTNFAANTTVTGYQIVPVGPDGKIDLFTHGNTTDTAALIVDVTGYFTTDAGLTGDQTYTPLSTATRALDTRSSTANTTGLSATGTVPANTTFTLKIDGLTGVPANATAVAANLTTASATGSGYLQAYATGAAPTADTSLTYDTSSALSSMSADIPIGTNGTISIHNAGSATAILVDISGYYTTGTTGGQTYHAVNPTRLVDTRNGTGASGVAPLAATGPGATYTVSASDTQQVTTATTPTLVTMLTATNTGTGGYLTAYSGTTPPITSNVNFSASDTIANLALTPTDSSDQINITNHSTGTTDLIVDCSGYFN</sequence>
<feature type="compositionally biased region" description="Low complexity" evidence="3">
    <location>
        <begin position="62"/>
        <end position="79"/>
    </location>
</feature>
<evidence type="ECO:0000256" key="2">
    <source>
        <dbReference type="ARBA" id="ARBA00023157"/>
    </source>
</evidence>
<dbReference type="Gene3D" id="2.60.120.200">
    <property type="match status" value="1"/>
</dbReference>
<feature type="domain" description="LamG-like jellyroll fold" evidence="5">
    <location>
        <begin position="1087"/>
        <end position="1226"/>
    </location>
</feature>
<feature type="region of interest" description="Disordered" evidence="3">
    <location>
        <begin position="55"/>
        <end position="87"/>
    </location>
</feature>
<dbReference type="EMBL" id="JBHEZZ010000002">
    <property type="protein sequence ID" value="MFC1400436.1"/>
    <property type="molecule type" value="Genomic_DNA"/>
</dbReference>
<comment type="caution">
    <text evidence="6">The sequence shown here is derived from an EMBL/GenBank/DDBJ whole genome shotgun (WGS) entry which is preliminary data.</text>
</comment>
<evidence type="ECO:0000259" key="5">
    <source>
        <dbReference type="SMART" id="SM00560"/>
    </source>
</evidence>
<protein>
    <submittedName>
        <fullName evidence="6">Beta strand repeat-containing protein</fullName>
    </submittedName>
</protein>
<accession>A0ABV6UG58</accession>
<feature type="chain" id="PRO_5047420246" evidence="4">
    <location>
        <begin position="33"/>
        <end position="1639"/>
    </location>
</feature>
<dbReference type="InterPro" id="IPR028994">
    <property type="entry name" value="Integrin_alpha_N"/>
</dbReference>
<keyword evidence="7" id="KW-1185">Reference proteome</keyword>
<evidence type="ECO:0000313" key="7">
    <source>
        <dbReference type="Proteomes" id="UP001592528"/>
    </source>
</evidence>
<feature type="signal peptide" evidence="4">
    <location>
        <begin position="1"/>
        <end position="32"/>
    </location>
</feature>
<evidence type="ECO:0000313" key="6">
    <source>
        <dbReference type="EMBL" id="MFC1400436.1"/>
    </source>
</evidence>
<gene>
    <name evidence="6" type="ORF">ACEZDJ_03935</name>
</gene>
<dbReference type="InterPro" id="IPR013320">
    <property type="entry name" value="ConA-like_dom_sf"/>
</dbReference>
<dbReference type="SMART" id="SM00560">
    <property type="entry name" value="LamGL"/>
    <property type="match status" value="1"/>
</dbReference>
<keyword evidence="1 4" id="KW-0732">Signal</keyword>
<keyword evidence="2" id="KW-1015">Disulfide bond</keyword>
<reference evidence="6 7" key="1">
    <citation type="submission" date="2024-09" db="EMBL/GenBank/DDBJ databases">
        <authorList>
            <person name="Lee S.D."/>
        </authorList>
    </citation>
    <scope>NUCLEOTIDE SEQUENCE [LARGE SCALE GENOMIC DNA]</scope>
    <source>
        <strain evidence="6 7">N1-5</strain>
    </source>
</reference>
<dbReference type="SUPFAM" id="SSF69318">
    <property type="entry name" value="Integrin alpha N-terminal domain"/>
    <property type="match status" value="1"/>
</dbReference>